<dbReference type="InterPro" id="IPR020846">
    <property type="entry name" value="MFS_dom"/>
</dbReference>
<feature type="transmembrane region" description="Helical" evidence="4">
    <location>
        <begin position="55"/>
        <end position="74"/>
    </location>
</feature>
<dbReference type="Pfam" id="PF07690">
    <property type="entry name" value="MFS_1"/>
    <property type="match status" value="1"/>
</dbReference>
<feature type="transmembrane region" description="Helical" evidence="4">
    <location>
        <begin position="86"/>
        <end position="103"/>
    </location>
</feature>
<dbReference type="SUPFAM" id="SSF103473">
    <property type="entry name" value="MFS general substrate transporter"/>
    <property type="match status" value="1"/>
</dbReference>
<feature type="transmembrane region" description="Helical" evidence="4">
    <location>
        <begin position="365"/>
        <end position="385"/>
    </location>
</feature>
<dbReference type="AlphaFoldDB" id="A0AAJ4MSB2"/>
<accession>A0AAJ4MSB2</accession>
<feature type="transmembrane region" description="Helical" evidence="4">
    <location>
        <begin position="303"/>
        <end position="323"/>
    </location>
</feature>
<dbReference type="PANTHER" id="PTHR23523">
    <property type="match status" value="1"/>
</dbReference>
<keyword evidence="2 4" id="KW-1133">Transmembrane helix</keyword>
<reference evidence="6 7" key="1">
    <citation type="submission" date="2021-03" db="EMBL/GenBank/DDBJ databases">
        <title>Draft genome sequence of Janthinobacterium sp. strain PLB02 isolated from infected primmorphs (Lubomirskia baicalensis).</title>
        <authorList>
            <person name="Chernogor L.I."/>
            <person name="Belikov S.I."/>
            <person name="Petrushin I.S."/>
        </authorList>
    </citation>
    <scope>NUCLEOTIDE SEQUENCE [LARGE SCALE GENOMIC DNA]</scope>
    <source>
        <strain evidence="6 7">PLB02</strain>
    </source>
</reference>
<dbReference type="RefSeq" id="WP_151097213.1">
    <property type="nucleotide sequence ID" value="NZ_CP071520.1"/>
</dbReference>
<dbReference type="Gene3D" id="1.20.1250.20">
    <property type="entry name" value="MFS general substrate transporter like domains"/>
    <property type="match status" value="2"/>
</dbReference>
<feature type="transmembrane region" description="Helical" evidence="4">
    <location>
        <begin position="143"/>
        <end position="162"/>
    </location>
</feature>
<sequence length="402" mass="40611">MPSARPAAPLSSSMSSALLVAAIILLGLNLRPILAAIGPLLDSIQASTGISNADAGLLTTVPVFAMGVCALAGAQLQRRLGVARGISLGIAIIAAACALRWPLHGSGGLIATAALGGLGIALVQALLPAFIKRHFPERAGQLMGFYTTGIMGGAAIAAASASPLAQSWGWNALLALWALPAVAAALLWRRASAARADVSGGAGASLPVGSGRAWLLMVFFGIGTGAYTLVLAWLPPFYTELGWSAADSGLLLGGLTLVEVLAGLVISSIIHRFPDRRILLLAVLLSVLAGLACLIVAPAQLALPAVILLGCGIGSLFPLSLIVSMDHVRDPAGAGALLGFVQGGGYIIASSMPFIAGLIRQHSSSLAQAWMVMAGGVVLLLLIAVRFAPSGTLVQPCASRVS</sequence>
<dbReference type="EMBL" id="CP071520">
    <property type="protein sequence ID" value="QSX96157.1"/>
    <property type="molecule type" value="Genomic_DNA"/>
</dbReference>
<feature type="transmembrane region" description="Helical" evidence="4">
    <location>
        <begin position="335"/>
        <end position="359"/>
    </location>
</feature>
<feature type="transmembrane region" description="Helical" evidence="4">
    <location>
        <begin position="168"/>
        <end position="188"/>
    </location>
</feature>
<evidence type="ECO:0000313" key="6">
    <source>
        <dbReference type="EMBL" id="QSX96157.1"/>
    </source>
</evidence>
<proteinExistence type="predicted"/>
<evidence type="ECO:0000313" key="7">
    <source>
        <dbReference type="Proteomes" id="UP000662821"/>
    </source>
</evidence>
<keyword evidence="1 4" id="KW-0812">Transmembrane</keyword>
<dbReference type="InterPro" id="IPR036259">
    <property type="entry name" value="MFS_trans_sf"/>
</dbReference>
<dbReference type="Proteomes" id="UP000662821">
    <property type="component" value="Chromosome"/>
</dbReference>
<feature type="transmembrane region" description="Helical" evidence="4">
    <location>
        <begin position="109"/>
        <end position="131"/>
    </location>
</feature>
<dbReference type="InterPro" id="IPR011701">
    <property type="entry name" value="MFS"/>
</dbReference>
<organism evidence="6 7">
    <name type="scientific">Janthinobacterium lividum</name>
    <dbReference type="NCBI Taxonomy" id="29581"/>
    <lineage>
        <taxon>Bacteria</taxon>
        <taxon>Pseudomonadati</taxon>
        <taxon>Pseudomonadota</taxon>
        <taxon>Betaproteobacteria</taxon>
        <taxon>Burkholderiales</taxon>
        <taxon>Oxalobacteraceae</taxon>
        <taxon>Janthinobacterium</taxon>
    </lineage>
</organism>
<feature type="transmembrane region" description="Helical" evidence="4">
    <location>
        <begin position="278"/>
        <end position="297"/>
    </location>
</feature>
<evidence type="ECO:0000256" key="1">
    <source>
        <dbReference type="ARBA" id="ARBA00022692"/>
    </source>
</evidence>
<dbReference type="GO" id="GO:0022857">
    <property type="term" value="F:transmembrane transporter activity"/>
    <property type="evidence" value="ECO:0007669"/>
    <property type="project" value="InterPro"/>
</dbReference>
<feature type="transmembrane region" description="Helical" evidence="4">
    <location>
        <begin position="214"/>
        <end position="238"/>
    </location>
</feature>
<feature type="domain" description="Major facilitator superfamily (MFS) profile" evidence="5">
    <location>
        <begin position="15"/>
        <end position="392"/>
    </location>
</feature>
<evidence type="ECO:0000256" key="2">
    <source>
        <dbReference type="ARBA" id="ARBA00022989"/>
    </source>
</evidence>
<dbReference type="InterPro" id="IPR052524">
    <property type="entry name" value="MFS_Cyanate_Porter"/>
</dbReference>
<feature type="transmembrane region" description="Helical" evidence="4">
    <location>
        <begin position="250"/>
        <end position="271"/>
    </location>
</feature>
<name>A0AAJ4MSB2_9BURK</name>
<evidence type="ECO:0000256" key="4">
    <source>
        <dbReference type="SAM" id="Phobius"/>
    </source>
</evidence>
<protein>
    <submittedName>
        <fullName evidence="6">MFS transporter</fullName>
    </submittedName>
</protein>
<keyword evidence="3 4" id="KW-0472">Membrane</keyword>
<evidence type="ECO:0000259" key="5">
    <source>
        <dbReference type="PROSITE" id="PS50850"/>
    </source>
</evidence>
<gene>
    <name evidence="6" type="ORF">J3P46_26660</name>
</gene>
<evidence type="ECO:0000256" key="3">
    <source>
        <dbReference type="ARBA" id="ARBA00023136"/>
    </source>
</evidence>
<dbReference type="PANTHER" id="PTHR23523:SF1">
    <property type="entry name" value="CYANATE TRANSPORT PROTEIN CYNX"/>
    <property type="match status" value="1"/>
</dbReference>
<dbReference type="PROSITE" id="PS50850">
    <property type="entry name" value="MFS"/>
    <property type="match status" value="1"/>
</dbReference>